<dbReference type="InterPro" id="IPR013169">
    <property type="entry name" value="mRNA_splic_Cwf18-like"/>
</dbReference>
<dbReference type="STRING" id="37360.A0A0G4J613"/>
<reference evidence="3 5" key="2">
    <citation type="submission" date="2018-03" db="EMBL/GenBank/DDBJ databases">
        <authorList>
            <person name="Fogelqvist J."/>
        </authorList>
    </citation>
    <scope>NUCLEOTIDE SEQUENCE [LARGE SCALE GENOMIC DNA]</scope>
</reference>
<dbReference type="PANTHER" id="PTHR31551">
    <property type="entry name" value="PRE-MRNA-SPLICING FACTOR CWF18"/>
    <property type="match status" value="1"/>
</dbReference>
<dbReference type="GO" id="GO:0005684">
    <property type="term" value="C:U2-type spliceosomal complex"/>
    <property type="evidence" value="ECO:0007669"/>
    <property type="project" value="TreeGrafter"/>
</dbReference>
<dbReference type="Pfam" id="PF08315">
    <property type="entry name" value="cwf18"/>
    <property type="match status" value="1"/>
</dbReference>
<dbReference type="EMBL" id="OVEO01000003">
    <property type="protein sequence ID" value="SPQ94820.1"/>
    <property type="molecule type" value="Genomic_DNA"/>
</dbReference>
<evidence type="ECO:0000313" key="5">
    <source>
        <dbReference type="Proteomes" id="UP000290189"/>
    </source>
</evidence>
<dbReference type="AlphaFoldDB" id="A0A0G4J613"/>
<evidence type="ECO:0000313" key="3">
    <source>
        <dbReference type="EMBL" id="SPQ94820.1"/>
    </source>
</evidence>
<proteinExistence type="predicted"/>
<dbReference type="EMBL" id="CDSF01000133">
    <property type="protein sequence ID" value="CEP02696.1"/>
    <property type="molecule type" value="Genomic_DNA"/>
</dbReference>
<dbReference type="PANTHER" id="PTHR31551:SF1">
    <property type="entry name" value="COILED-COIL DOMAIN-CONTAINING PROTEIN 12"/>
    <property type="match status" value="1"/>
</dbReference>
<dbReference type="Proteomes" id="UP000290189">
    <property type="component" value="Unassembled WGS sequence"/>
</dbReference>
<reference evidence="2 4" key="1">
    <citation type="submission" date="2015-02" db="EMBL/GenBank/DDBJ databases">
        <authorList>
            <person name="Chooi Y.-H."/>
        </authorList>
    </citation>
    <scope>NUCLEOTIDE SEQUENCE [LARGE SCALE GENOMIC DNA]</scope>
    <source>
        <strain evidence="2">E3</strain>
    </source>
</reference>
<dbReference type="OMA" id="KAICKLM"/>
<evidence type="ECO:0000313" key="4">
    <source>
        <dbReference type="Proteomes" id="UP000039324"/>
    </source>
</evidence>
<feature type="region of interest" description="Disordered" evidence="1">
    <location>
        <begin position="16"/>
        <end position="37"/>
    </location>
</feature>
<organism evidence="2 4">
    <name type="scientific">Plasmodiophora brassicae</name>
    <name type="common">Clubroot disease agent</name>
    <dbReference type="NCBI Taxonomy" id="37360"/>
    <lineage>
        <taxon>Eukaryota</taxon>
        <taxon>Sar</taxon>
        <taxon>Rhizaria</taxon>
        <taxon>Endomyxa</taxon>
        <taxon>Phytomyxea</taxon>
        <taxon>Plasmodiophorida</taxon>
        <taxon>Plasmodiophoridae</taxon>
        <taxon>Plasmodiophora</taxon>
    </lineage>
</organism>
<geneLocation type="mitochondrion" evidence="3"/>
<gene>
    <name evidence="2" type="ORF">PBRA_002663</name>
    <name evidence="3" type="ORF">PLBR_LOCUS2035</name>
</gene>
<dbReference type="Proteomes" id="UP000039324">
    <property type="component" value="Unassembled WGS sequence"/>
</dbReference>
<evidence type="ECO:0000256" key="1">
    <source>
        <dbReference type="SAM" id="MobiDB-lite"/>
    </source>
</evidence>
<dbReference type="GO" id="GO:0071014">
    <property type="term" value="C:post-mRNA release spliceosomal complex"/>
    <property type="evidence" value="ECO:0007669"/>
    <property type="project" value="TreeGrafter"/>
</dbReference>
<evidence type="ECO:0000313" key="2">
    <source>
        <dbReference type="EMBL" id="CEP02696.1"/>
    </source>
</evidence>
<accession>A0A0G4J613</accession>
<dbReference type="OrthoDB" id="10261348at2759"/>
<sequence length="138" mass="15594">MADESTEERRRRLAALRAEAGVQPSGDVADGPAADEEEPQLRFRNYKPKAKELTDFQVGGDTVPDVDQAIEPIRQVASVPQDEMVSIAPRKPNWDLKRDVEHDLALLQKRTQIAIANLARQLTEEYEDEEEEQDPRSS</sequence>
<protein>
    <recommendedName>
        <fullName evidence="6">Cwf18 pre-mRNA splicing factor</fullName>
    </recommendedName>
</protein>
<keyword evidence="4" id="KW-1185">Reference proteome</keyword>
<keyword evidence="3" id="KW-0496">Mitochondrion</keyword>
<name>A0A0G4J613_PLABS</name>
<evidence type="ECO:0008006" key="6">
    <source>
        <dbReference type="Google" id="ProtNLM"/>
    </source>
</evidence>